<name>A0ABX1PCC7_9CYAN</name>
<feature type="transmembrane region" description="Helical" evidence="8">
    <location>
        <begin position="295"/>
        <end position="322"/>
    </location>
</feature>
<keyword evidence="4 8" id="KW-1133">Transmembrane helix</keyword>
<dbReference type="PANTHER" id="PTHR43507:SF1">
    <property type="entry name" value="NADH-UBIQUINONE OXIDOREDUCTASE CHAIN 4"/>
    <property type="match status" value="1"/>
</dbReference>
<dbReference type="RefSeq" id="WP_169157353.1">
    <property type="nucleotide sequence ID" value="NZ_CAWPJE010000222.1"/>
</dbReference>
<feature type="transmembrane region" description="Helical" evidence="8">
    <location>
        <begin position="121"/>
        <end position="139"/>
    </location>
</feature>
<evidence type="ECO:0000256" key="4">
    <source>
        <dbReference type="ARBA" id="ARBA00022989"/>
    </source>
</evidence>
<feature type="domain" description="NADH:quinone oxidoreductase/Mrp antiporter transmembrane" evidence="9">
    <location>
        <begin position="138"/>
        <end position="202"/>
    </location>
</feature>
<accession>A0ABX1PCC7</accession>
<dbReference type="PANTHER" id="PTHR43507">
    <property type="entry name" value="NADH-UBIQUINONE OXIDOREDUCTASE CHAIN 4"/>
    <property type="match status" value="1"/>
</dbReference>
<feature type="transmembrane region" description="Helical" evidence="8">
    <location>
        <begin position="174"/>
        <end position="195"/>
    </location>
</feature>
<evidence type="ECO:0000313" key="11">
    <source>
        <dbReference type="Proteomes" id="UP000718564"/>
    </source>
</evidence>
<feature type="transmembrane region" description="Helical" evidence="8">
    <location>
        <begin position="92"/>
        <end position="114"/>
    </location>
</feature>
<dbReference type="EMBL" id="QMEB01000225">
    <property type="protein sequence ID" value="NMG22137.1"/>
    <property type="molecule type" value="Genomic_DNA"/>
</dbReference>
<comment type="caution">
    <text evidence="10">The sequence shown here is derived from an EMBL/GenBank/DDBJ whole genome shotgun (WGS) entry which is preliminary data.</text>
</comment>
<evidence type="ECO:0000256" key="2">
    <source>
        <dbReference type="ARBA" id="ARBA00009025"/>
    </source>
</evidence>
<keyword evidence="5 8" id="KW-0472">Membrane</keyword>
<evidence type="ECO:0000256" key="3">
    <source>
        <dbReference type="ARBA" id="ARBA00022692"/>
    </source>
</evidence>
<evidence type="ECO:0000259" key="9">
    <source>
        <dbReference type="Pfam" id="PF00361"/>
    </source>
</evidence>
<gene>
    <name evidence="10" type="ORF">DP116_22835</name>
</gene>
<evidence type="ECO:0000256" key="6">
    <source>
        <dbReference type="ARBA" id="ARBA00025624"/>
    </source>
</evidence>
<dbReference type="Proteomes" id="UP000718564">
    <property type="component" value="Unassembled WGS sequence"/>
</dbReference>
<organism evidence="10 11">
    <name type="scientific">Brasilonema bromeliae SPC951</name>
    <dbReference type="NCBI Taxonomy" id="385972"/>
    <lineage>
        <taxon>Bacteria</taxon>
        <taxon>Bacillati</taxon>
        <taxon>Cyanobacteriota</taxon>
        <taxon>Cyanophyceae</taxon>
        <taxon>Nostocales</taxon>
        <taxon>Scytonemataceae</taxon>
        <taxon>Brasilonema</taxon>
        <taxon>Bromeliae group (in: Brasilonema)</taxon>
    </lineage>
</organism>
<reference evidence="10 11" key="1">
    <citation type="submission" date="2018-06" db="EMBL/GenBank/DDBJ databases">
        <title>Comparative genomics of Brasilonema spp. strains.</title>
        <authorList>
            <person name="Alvarenga D.O."/>
            <person name="Fiore M.F."/>
            <person name="Varani A.M."/>
        </authorList>
    </citation>
    <scope>NUCLEOTIDE SEQUENCE [LARGE SCALE GENOMIC DNA]</scope>
    <source>
        <strain evidence="10 11">SPC951</strain>
    </source>
</reference>
<comment type="subcellular location">
    <subcellularLocation>
        <location evidence="1">Endomembrane system</location>
        <topology evidence="1">Multi-pass membrane protein</topology>
    </subcellularLocation>
    <subcellularLocation>
        <location evidence="7">Membrane</location>
        <topology evidence="7">Multi-pass membrane protein</topology>
    </subcellularLocation>
</comment>
<evidence type="ECO:0000256" key="1">
    <source>
        <dbReference type="ARBA" id="ARBA00004127"/>
    </source>
</evidence>
<evidence type="ECO:0000313" key="10">
    <source>
        <dbReference type="EMBL" id="NMG22137.1"/>
    </source>
</evidence>
<feature type="transmembrane region" description="Helical" evidence="8">
    <location>
        <begin position="434"/>
        <end position="465"/>
    </location>
</feature>
<keyword evidence="3 7" id="KW-0812">Transmembrane</keyword>
<feature type="transmembrane region" description="Helical" evidence="8">
    <location>
        <begin position="145"/>
        <end position="162"/>
    </location>
</feature>
<dbReference type="PRINTS" id="PR01437">
    <property type="entry name" value="NUOXDRDTASE4"/>
</dbReference>
<feature type="transmembrane region" description="Helical" evidence="8">
    <location>
        <begin position="31"/>
        <end position="53"/>
    </location>
</feature>
<comment type="similarity">
    <text evidence="2">Belongs to the complex I subunit 4 family.</text>
</comment>
<comment type="function">
    <text evidence="6">NDH-1 shuttles electrons from NAD(P)H, via FMN and iron-sulfur (Fe-S) centers, to quinones in the respiratory chain. The immediate electron acceptor for the enzyme in this species is believed to be plastoquinone. Couples the redox reaction to proton translocation (for every two electrons transferred, four hydrogen ions are translocated across the cytoplasmic membrane), and thus conserves the redox energy in a proton gradient.</text>
</comment>
<protein>
    <submittedName>
        <fullName evidence="10">NADH-quinone oxidoreductase subunit M</fullName>
    </submittedName>
</protein>
<dbReference type="InterPro" id="IPR010227">
    <property type="entry name" value="NADH_Q_OxRdtase_chainM/4"/>
</dbReference>
<proteinExistence type="inferred from homology"/>
<keyword evidence="11" id="KW-1185">Reference proteome</keyword>
<evidence type="ECO:0000256" key="8">
    <source>
        <dbReference type="SAM" id="Phobius"/>
    </source>
</evidence>
<feature type="transmembrane region" description="Helical" evidence="8">
    <location>
        <begin position="328"/>
        <end position="346"/>
    </location>
</feature>
<feature type="transmembrane region" description="Helical" evidence="8">
    <location>
        <begin position="515"/>
        <end position="536"/>
    </location>
</feature>
<sequence length="590" mass="62835">MTDAVWFSLIVFVPLVGAILCAGLPRGSDDAARWITLGASLVVFALAAALLVVGPKGAEDAFRPGVGTIQHVVTLEWIPSFGVYYFLGVDGISFWLLLMTTFVSVLAAAASWSIDKNVQSYSALFLILLTGMVGVFLALDLLLFYVFFELVLLPMYFLIGVWGGPRKEYAAIKFFIYTLFGSALILIAVLMLYFASDLTKLTDDQLRAAHLPADAVAQIAANRIDGPPVRTFNIVALQTLARETDVFRAAPLFWGQTLEWWAFVLLTIGFLVKVPSVPFHTWLPDAHVEAPTAISMLLAGVLLKMGGYGLIRIALPICPIAAQVMGPVLAGLGAVSIVYGALAALAQTDFKRLVAYSSVSHMGYVLLGLSLWASGPDAALVDSWSMGLSGATYQMIAHGLTSAGMFFIVGVLYDRLHHRDLNRFGGLAGEMPVGAGMAAVVFFASLGLPTLCGFIGEVFVLLSTWSRSPVAAAIGAVTTIFTAGYILTALQRVFYGVKPEGIEREPVADVTPREIAVLAPIVAFSVVFGVLPQLVFRYVEPATTHIAREVVAAGARPGVLAPIAAARSRPADPPAAVVEVARDAAKGATR</sequence>
<dbReference type="InterPro" id="IPR003918">
    <property type="entry name" value="NADH_UbQ_OxRdtase"/>
</dbReference>
<feature type="transmembrane region" description="Helical" evidence="8">
    <location>
        <begin position="353"/>
        <end position="373"/>
    </location>
</feature>
<feature type="transmembrane region" description="Helical" evidence="8">
    <location>
        <begin position="393"/>
        <end position="413"/>
    </location>
</feature>
<feature type="transmembrane region" description="Helical" evidence="8">
    <location>
        <begin position="260"/>
        <end position="283"/>
    </location>
</feature>
<evidence type="ECO:0000256" key="7">
    <source>
        <dbReference type="RuleBase" id="RU000320"/>
    </source>
</evidence>
<dbReference type="Pfam" id="PF00361">
    <property type="entry name" value="Proton_antipo_M"/>
    <property type="match status" value="2"/>
</dbReference>
<feature type="transmembrane region" description="Helical" evidence="8">
    <location>
        <begin position="471"/>
        <end position="494"/>
    </location>
</feature>
<feature type="domain" description="NADH:quinone oxidoreductase/Mrp antiporter transmembrane" evidence="9">
    <location>
        <begin position="256"/>
        <end position="482"/>
    </location>
</feature>
<dbReference type="InterPro" id="IPR001750">
    <property type="entry name" value="ND/Mrp_TM"/>
</dbReference>
<evidence type="ECO:0000256" key="5">
    <source>
        <dbReference type="ARBA" id="ARBA00023136"/>
    </source>
</evidence>
<dbReference type="NCBIfam" id="TIGR01972">
    <property type="entry name" value="NDH_I_M"/>
    <property type="match status" value="1"/>
</dbReference>